<evidence type="ECO:0000313" key="1">
    <source>
        <dbReference type="EMBL" id="CEG48861.1"/>
    </source>
</evidence>
<name>A0A0P1B271_PLAHL</name>
<evidence type="ECO:0000313" key="2">
    <source>
        <dbReference type="Proteomes" id="UP000054928"/>
    </source>
</evidence>
<dbReference type="GeneID" id="36401713"/>
<protein>
    <recommendedName>
        <fullName evidence="3">Condensation domain-containing protein</fullName>
    </recommendedName>
</protein>
<dbReference type="InterPro" id="IPR052058">
    <property type="entry name" value="Alcohol_O-acetyltransferase"/>
</dbReference>
<dbReference type="EMBL" id="CCYD01003042">
    <property type="protein sequence ID" value="CEG48861.1"/>
    <property type="molecule type" value="Genomic_DNA"/>
</dbReference>
<dbReference type="OMA" id="CQLPFYL"/>
<dbReference type="RefSeq" id="XP_024585230.1">
    <property type="nucleotide sequence ID" value="XM_024719985.1"/>
</dbReference>
<dbReference type="OrthoDB" id="10016361at2759"/>
<organism evidence="1 2">
    <name type="scientific">Plasmopara halstedii</name>
    <name type="common">Downy mildew of sunflower</name>
    <dbReference type="NCBI Taxonomy" id="4781"/>
    <lineage>
        <taxon>Eukaryota</taxon>
        <taxon>Sar</taxon>
        <taxon>Stramenopiles</taxon>
        <taxon>Oomycota</taxon>
        <taxon>Peronosporomycetes</taxon>
        <taxon>Peronosporales</taxon>
        <taxon>Peronosporaceae</taxon>
        <taxon>Plasmopara</taxon>
    </lineage>
</organism>
<accession>A0A0P1B271</accession>
<evidence type="ECO:0008006" key="3">
    <source>
        <dbReference type="Google" id="ProtNLM"/>
    </source>
</evidence>
<dbReference type="PANTHER" id="PTHR28037">
    <property type="entry name" value="ALCOHOL O-ACETYLTRANSFERASE 1-RELATED"/>
    <property type="match status" value="1"/>
</dbReference>
<reference evidence="2" key="1">
    <citation type="submission" date="2014-09" db="EMBL/GenBank/DDBJ databases">
        <authorList>
            <person name="Sharma Rahul"/>
            <person name="Thines Marco"/>
        </authorList>
    </citation>
    <scope>NUCLEOTIDE SEQUENCE [LARGE SCALE GENOMIC DNA]</scope>
</reference>
<keyword evidence="2" id="KW-1185">Reference proteome</keyword>
<dbReference type="AlphaFoldDB" id="A0A0P1B271"/>
<dbReference type="PANTHER" id="PTHR28037:SF1">
    <property type="entry name" value="ALCOHOL O-ACETYLTRANSFERASE 1-RELATED"/>
    <property type="match status" value="1"/>
</dbReference>
<sequence>MDTLSNLLRVKILRPSDYGDGSPTSWQSFVERECSVGFDRHCQLPFYLWVWVAKRKDTTRLMLFSDQYMSDGFSGNVILNCILEHVAKLARESSSEYQRPSMSIAEEFELRPSLYRIWLDRIKWVKPLLKGSDAIFGRRILRRNARNFVPLLAARKDQKDFAVPPKVNDTKALFADGETESMREALNKCRTEGVALGGAVVVLALLAFYRIRCGDELQKCIHPFRIKMSIDCNMRHQVQHPAEEDTVGMYTATTDLDWLNSEGVDMLNTQFWELAGRACREVEANIKNTIAMALPTIQADQKLNAKMKPAFLKDVHIPHSITSDVGVEALCVYPFEKQHALSKNLDSESRQGLLAACEERLPTESGSDLTLLSRLATICSAPHKELSVESLHVFKALPHLAPSVVIFLSSVHAFGYSMAHKVDVDVGNDLFTAFVLLCESLGSIGSDENLADVLDRLNE</sequence>
<dbReference type="Proteomes" id="UP000054928">
    <property type="component" value="Unassembled WGS sequence"/>
</dbReference>
<proteinExistence type="predicted"/>